<dbReference type="InterPro" id="IPR013766">
    <property type="entry name" value="Thioredoxin_domain"/>
</dbReference>
<dbReference type="Proteomes" id="UP000515788">
    <property type="component" value="Chromosome 5"/>
</dbReference>
<evidence type="ECO:0000313" key="6">
    <source>
        <dbReference type="EMBL" id="QLL33604.1"/>
    </source>
</evidence>
<dbReference type="InterPro" id="IPR005746">
    <property type="entry name" value="Thioredoxin"/>
</dbReference>
<keyword evidence="4" id="KW-0676">Redox-active center</keyword>
<keyword evidence="7" id="KW-1185">Reference proteome</keyword>
<dbReference type="OrthoDB" id="10263751at2759"/>
<keyword evidence="1 4" id="KW-1015">Disulfide bond</keyword>
<dbReference type="PROSITE" id="PS51352">
    <property type="entry name" value="THIOREDOXIN_2"/>
    <property type="match status" value="1"/>
</dbReference>
<proteinExistence type="inferred from homology"/>
<dbReference type="SUPFAM" id="SSF52833">
    <property type="entry name" value="Thioredoxin-like"/>
    <property type="match status" value="1"/>
</dbReference>
<evidence type="ECO:0000256" key="2">
    <source>
        <dbReference type="PIRNR" id="PIRNR000077"/>
    </source>
</evidence>
<accession>A0A7G3ZJB8</accession>
<reference evidence="6 7" key="1">
    <citation type="submission" date="2020-06" db="EMBL/GenBank/DDBJ databases">
        <title>The yeast mating-type switching endonuclease HO is a domesticated member of an unorthodox homing genetic element family.</title>
        <authorList>
            <person name="Coughlan A.Y."/>
            <person name="Lombardi L."/>
            <person name="Braun-Galleani S."/>
            <person name="Martos A.R."/>
            <person name="Galeote V."/>
            <person name="Bigey F."/>
            <person name="Dequin S."/>
            <person name="Byrne K.P."/>
            <person name="Wolfe K.H."/>
        </authorList>
    </citation>
    <scope>NUCLEOTIDE SEQUENCE [LARGE SCALE GENOMIC DNA]</scope>
    <source>
        <strain evidence="6 7">CBS764</strain>
    </source>
</reference>
<evidence type="ECO:0000313" key="7">
    <source>
        <dbReference type="Proteomes" id="UP000515788"/>
    </source>
</evidence>
<feature type="site" description="Contributes to redox potential value" evidence="3">
    <location>
        <position position="32"/>
    </location>
</feature>
<evidence type="ECO:0000256" key="4">
    <source>
        <dbReference type="PIRSR" id="PIRSR000077-4"/>
    </source>
</evidence>
<dbReference type="FunFam" id="3.40.30.10:FF:000245">
    <property type="entry name" value="Thioredoxin"/>
    <property type="match status" value="1"/>
</dbReference>
<comment type="similarity">
    <text evidence="2">Belongs to the thioredoxin family.</text>
</comment>
<gene>
    <name evidence="6" type="ORF">HG536_0E05150</name>
</gene>
<dbReference type="InterPro" id="IPR036249">
    <property type="entry name" value="Thioredoxin-like_sf"/>
</dbReference>
<dbReference type="GO" id="GO:0015035">
    <property type="term" value="F:protein-disulfide reductase activity"/>
    <property type="evidence" value="ECO:0007669"/>
    <property type="project" value="InterPro"/>
</dbReference>
<dbReference type="EMBL" id="CP059250">
    <property type="protein sequence ID" value="QLL33604.1"/>
    <property type="molecule type" value="Genomic_DNA"/>
</dbReference>
<dbReference type="PRINTS" id="PR00421">
    <property type="entry name" value="THIOREDOXIN"/>
</dbReference>
<feature type="active site" description="Nucleophile" evidence="3">
    <location>
        <position position="33"/>
    </location>
</feature>
<dbReference type="NCBIfam" id="TIGR01068">
    <property type="entry name" value="thioredoxin"/>
    <property type="match status" value="1"/>
</dbReference>
<dbReference type="Pfam" id="PF00085">
    <property type="entry name" value="Thioredoxin"/>
    <property type="match status" value="1"/>
</dbReference>
<dbReference type="AlphaFoldDB" id="A0A7G3ZJB8"/>
<evidence type="ECO:0000256" key="3">
    <source>
        <dbReference type="PIRSR" id="PIRSR000077-1"/>
    </source>
</evidence>
<feature type="active site" description="Nucleophile" evidence="3">
    <location>
        <position position="30"/>
    </location>
</feature>
<dbReference type="KEGG" id="tgb:HG536_0E05150"/>
<dbReference type="RefSeq" id="XP_037140278.1">
    <property type="nucleotide sequence ID" value="XM_037284382.1"/>
</dbReference>
<feature type="disulfide bond" description="Redox-active" evidence="4">
    <location>
        <begin position="30"/>
        <end position="33"/>
    </location>
</feature>
<evidence type="ECO:0000256" key="1">
    <source>
        <dbReference type="ARBA" id="ARBA00023157"/>
    </source>
</evidence>
<dbReference type="InterPro" id="IPR017937">
    <property type="entry name" value="Thioredoxin_CS"/>
</dbReference>
<feature type="site" description="Deprotonates C-terminal active site Cys" evidence="3">
    <location>
        <position position="24"/>
    </location>
</feature>
<protein>
    <recommendedName>
        <fullName evidence="2">Thioredoxin</fullName>
    </recommendedName>
</protein>
<sequence>MVTAITSASEFEKVIAVDKLVVVDFFAVWCGPCKMISPMVEKFATEYTQADFYKVDVDELPEVAKKNEVSSMPTFILFKGGKPVAKVVGANPAAVKQAIASNV</sequence>
<dbReference type="GeneID" id="59326800"/>
<dbReference type="PROSITE" id="PS00194">
    <property type="entry name" value="THIOREDOXIN_1"/>
    <property type="match status" value="1"/>
</dbReference>
<dbReference type="PIRSF" id="PIRSF000077">
    <property type="entry name" value="Thioredoxin"/>
    <property type="match status" value="1"/>
</dbReference>
<dbReference type="CDD" id="cd02947">
    <property type="entry name" value="TRX_family"/>
    <property type="match status" value="1"/>
</dbReference>
<evidence type="ECO:0000259" key="5">
    <source>
        <dbReference type="PROSITE" id="PS51352"/>
    </source>
</evidence>
<name>A0A7G3ZJB8_9SACH</name>
<dbReference type="Gene3D" id="3.40.30.10">
    <property type="entry name" value="Glutaredoxin"/>
    <property type="match status" value="1"/>
</dbReference>
<feature type="domain" description="Thioredoxin" evidence="5">
    <location>
        <begin position="1"/>
        <end position="103"/>
    </location>
</feature>
<organism evidence="6 7">
    <name type="scientific">Torulaspora globosa</name>
    <dbReference type="NCBI Taxonomy" id="48254"/>
    <lineage>
        <taxon>Eukaryota</taxon>
        <taxon>Fungi</taxon>
        <taxon>Dikarya</taxon>
        <taxon>Ascomycota</taxon>
        <taxon>Saccharomycotina</taxon>
        <taxon>Saccharomycetes</taxon>
        <taxon>Saccharomycetales</taxon>
        <taxon>Saccharomycetaceae</taxon>
        <taxon>Torulaspora</taxon>
    </lineage>
</organism>
<dbReference type="PANTHER" id="PTHR46115">
    <property type="entry name" value="THIOREDOXIN-LIKE PROTEIN 1"/>
    <property type="match status" value="1"/>
</dbReference>
<feature type="site" description="Contributes to redox potential value" evidence="3">
    <location>
        <position position="31"/>
    </location>
</feature>